<dbReference type="Gene3D" id="3.40.50.150">
    <property type="entry name" value="Vaccinia Virus protein VP39"/>
    <property type="match status" value="1"/>
</dbReference>
<protein>
    <submittedName>
        <fullName evidence="2">Methyltransferase domain-containing protein</fullName>
    </submittedName>
</protein>
<dbReference type="InterPro" id="IPR029063">
    <property type="entry name" value="SAM-dependent_MTases_sf"/>
</dbReference>
<accession>A0A1I6QWL0</accession>
<evidence type="ECO:0000313" key="3">
    <source>
        <dbReference type="Proteomes" id="UP000199392"/>
    </source>
</evidence>
<dbReference type="GO" id="GO:0032259">
    <property type="term" value="P:methylation"/>
    <property type="evidence" value="ECO:0007669"/>
    <property type="project" value="UniProtKB-KW"/>
</dbReference>
<dbReference type="CDD" id="cd02440">
    <property type="entry name" value="AdoMet_MTases"/>
    <property type="match status" value="1"/>
</dbReference>
<proteinExistence type="predicted"/>
<sequence length="269" mass="29047">MADPFSNMSAAGDDFIAVAVEALERRAAEPVMSAAVDRYLEALPKAQIKRVVEIGAGSGPVSRRIAAWAPAADVLATEPAAGFLPHARALAEGIGNLRFETRDGTALGLEDASVDLVVLHTVLSHVPDPAPLLDEAFRVLRNGGWLVIFDGDFSKGSLASFPGDPLAACQVYFQQNFVVDPFICGQLAEIARGAGFETRDFWMSPRVIRDDDGMIIWVQFTTNMMRDRGQIGPELAQGLMDEYARRRDAGTLLGFQAYATLIAQKHAEG</sequence>
<name>A0A1I6QWL0_9RHOB</name>
<dbReference type="RefSeq" id="WP_176806479.1">
    <property type="nucleotide sequence ID" value="NZ_FNCL01000001.1"/>
</dbReference>
<feature type="domain" description="Methyltransferase type 11" evidence="1">
    <location>
        <begin position="52"/>
        <end position="148"/>
    </location>
</feature>
<keyword evidence="2" id="KW-0489">Methyltransferase</keyword>
<dbReference type="STRING" id="311180.SAMN04488050_102412"/>
<dbReference type="Proteomes" id="UP000199392">
    <property type="component" value="Unassembled WGS sequence"/>
</dbReference>
<evidence type="ECO:0000259" key="1">
    <source>
        <dbReference type="Pfam" id="PF08241"/>
    </source>
</evidence>
<dbReference type="Pfam" id="PF08241">
    <property type="entry name" value="Methyltransf_11"/>
    <property type="match status" value="1"/>
</dbReference>
<keyword evidence="2" id="KW-0808">Transferase</keyword>
<evidence type="ECO:0000313" key="2">
    <source>
        <dbReference type="EMBL" id="SFS56773.1"/>
    </source>
</evidence>
<dbReference type="SUPFAM" id="SSF53335">
    <property type="entry name" value="S-adenosyl-L-methionine-dependent methyltransferases"/>
    <property type="match status" value="1"/>
</dbReference>
<dbReference type="EMBL" id="FOZW01000002">
    <property type="protein sequence ID" value="SFS56773.1"/>
    <property type="molecule type" value="Genomic_DNA"/>
</dbReference>
<gene>
    <name evidence="2" type="ORF">SAMN04488050_102412</name>
</gene>
<dbReference type="InterPro" id="IPR013216">
    <property type="entry name" value="Methyltransf_11"/>
</dbReference>
<reference evidence="3" key="1">
    <citation type="submission" date="2016-10" db="EMBL/GenBank/DDBJ databases">
        <authorList>
            <person name="Varghese N."/>
            <person name="Submissions S."/>
        </authorList>
    </citation>
    <scope>NUCLEOTIDE SEQUENCE [LARGE SCALE GENOMIC DNA]</scope>
    <source>
        <strain evidence="3">DSM 26894</strain>
    </source>
</reference>
<organism evidence="2 3">
    <name type="scientific">Alloyangia pacifica</name>
    <dbReference type="NCBI Taxonomy" id="311180"/>
    <lineage>
        <taxon>Bacteria</taxon>
        <taxon>Pseudomonadati</taxon>
        <taxon>Pseudomonadota</taxon>
        <taxon>Alphaproteobacteria</taxon>
        <taxon>Rhodobacterales</taxon>
        <taxon>Roseobacteraceae</taxon>
        <taxon>Alloyangia</taxon>
    </lineage>
</organism>
<dbReference type="AlphaFoldDB" id="A0A1I6QWL0"/>
<dbReference type="PANTHER" id="PTHR43591">
    <property type="entry name" value="METHYLTRANSFERASE"/>
    <property type="match status" value="1"/>
</dbReference>
<dbReference type="GO" id="GO:0008757">
    <property type="term" value="F:S-adenosylmethionine-dependent methyltransferase activity"/>
    <property type="evidence" value="ECO:0007669"/>
    <property type="project" value="InterPro"/>
</dbReference>
<keyword evidence="3" id="KW-1185">Reference proteome</keyword>